<feature type="transmembrane region" description="Helical" evidence="2">
    <location>
        <begin position="39"/>
        <end position="58"/>
    </location>
</feature>
<keyword evidence="4" id="KW-1185">Reference proteome</keyword>
<proteinExistence type="predicted"/>
<evidence type="ECO:0008006" key="5">
    <source>
        <dbReference type="Google" id="ProtNLM"/>
    </source>
</evidence>
<dbReference type="AlphaFoldDB" id="A0A453Q5I8"/>
<evidence type="ECO:0000313" key="4">
    <source>
        <dbReference type="Proteomes" id="UP000015105"/>
    </source>
</evidence>
<keyword evidence="2" id="KW-0472">Membrane</keyword>
<name>A0A453Q5I8_AEGTS</name>
<feature type="region of interest" description="Disordered" evidence="1">
    <location>
        <begin position="1"/>
        <end position="22"/>
    </location>
</feature>
<reference evidence="3" key="3">
    <citation type="journal article" date="2017" name="Nature">
        <title>Genome sequence of the progenitor of the wheat D genome Aegilops tauschii.</title>
        <authorList>
            <person name="Luo M.C."/>
            <person name="Gu Y.Q."/>
            <person name="Puiu D."/>
            <person name="Wang H."/>
            <person name="Twardziok S.O."/>
            <person name="Deal K.R."/>
            <person name="Huo N."/>
            <person name="Zhu T."/>
            <person name="Wang L."/>
            <person name="Wang Y."/>
            <person name="McGuire P.E."/>
            <person name="Liu S."/>
            <person name="Long H."/>
            <person name="Ramasamy R.K."/>
            <person name="Rodriguez J.C."/>
            <person name="Van S.L."/>
            <person name="Yuan L."/>
            <person name="Wang Z."/>
            <person name="Xia Z."/>
            <person name="Xiao L."/>
            <person name="Anderson O.D."/>
            <person name="Ouyang S."/>
            <person name="Liang Y."/>
            <person name="Zimin A.V."/>
            <person name="Pertea G."/>
            <person name="Qi P."/>
            <person name="Bennetzen J.L."/>
            <person name="Dai X."/>
            <person name="Dawson M.W."/>
            <person name="Muller H.G."/>
            <person name="Kugler K."/>
            <person name="Rivarola-Duarte L."/>
            <person name="Spannagl M."/>
            <person name="Mayer K.F.X."/>
            <person name="Lu F.H."/>
            <person name="Bevan M.W."/>
            <person name="Leroy P."/>
            <person name="Li P."/>
            <person name="You F.M."/>
            <person name="Sun Q."/>
            <person name="Liu Z."/>
            <person name="Lyons E."/>
            <person name="Wicker T."/>
            <person name="Salzberg S.L."/>
            <person name="Devos K.M."/>
            <person name="Dvorak J."/>
        </authorList>
    </citation>
    <scope>NUCLEOTIDE SEQUENCE [LARGE SCALE GENOMIC DNA]</scope>
    <source>
        <strain evidence="3">cv. AL8/78</strain>
    </source>
</reference>
<evidence type="ECO:0000256" key="1">
    <source>
        <dbReference type="SAM" id="MobiDB-lite"/>
    </source>
</evidence>
<sequence>QTQTNRDPNEKPEMDDVESQVPHGHQEVRAAIDCPSWCILVFSVLFTAVFIACITVPMEYYRLHVQYFVAIDSISGAEPKTGLSFNITLGIASGSYGSEACIYPGTYMEVAYGGVQLAASVAETRSLCARPRKSAEQHVLAMATAVPVGNVLDCLTADMKKGSAVFDVILHVPAGSYGGESPYAWVSDCKGVRVGEGAFMCESPDQ</sequence>
<evidence type="ECO:0000256" key="2">
    <source>
        <dbReference type="SAM" id="Phobius"/>
    </source>
</evidence>
<reference evidence="3" key="4">
    <citation type="submission" date="2019-03" db="UniProtKB">
        <authorList>
            <consortium name="EnsemblPlants"/>
        </authorList>
    </citation>
    <scope>IDENTIFICATION</scope>
</reference>
<keyword evidence="2" id="KW-1133">Transmembrane helix</keyword>
<dbReference type="PANTHER" id="PTHR33994:SF25">
    <property type="entry name" value="OS02G0619200 PROTEIN"/>
    <property type="match status" value="1"/>
</dbReference>
<evidence type="ECO:0000313" key="3">
    <source>
        <dbReference type="EnsemblPlants" id="AET6Gv20989900.1"/>
    </source>
</evidence>
<dbReference type="Proteomes" id="UP000015105">
    <property type="component" value="Chromosome 6D"/>
</dbReference>
<accession>A0A453Q5I8</accession>
<keyword evidence="2" id="KW-0812">Transmembrane</keyword>
<reference evidence="4" key="2">
    <citation type="journal article" date="2017" name="Nat. Plants">
        <title>The Aegilops tauschii genome reveals multiple impacts of transposons.</title>
        <authorList>
            <person name="Zhao G."/>
            <person name="Zou C."/>
            <person name="Li K."/>
            <person name="Wang K."/>
            <person name="Li T."/>
            <person name="Gao L."/>
            <person name="Zhang X."/>
            <person name="Wang H."/>
            <person name="Yang Z."/>
            <person name="Liu X."/>
            <person name="Jiang W."/>
            <person name="Mao L."/>
            <person name="Kong X."/>
            <person name="Jiao Y."/>
            <person name="Jia J."/>
        </authorList>
    </citation>
    <scope>NUCLEOTIDE SEQUENCE [LARGE SCALE GENOMIC DNA]</scope>
    <source>
        <strain evidence="4">cv. AL8/78</strain>
    </source>
</reference>
<dbReference type="EnsemblPlants" id="AET6Gv20989900.1">
    <property type="protein sequence ID" value="AET6Gv20989900.1"/>
    <property type="gene ID" value="AET6Gv20989900"/>
</dbReference>
<protein>
    <recommendedName>
        <fullName evidence="5">Late embryogenesis abundant protein LEA-2 subgroup domain-containing protein</fullName>
    </recommendedName>
</protein>
<organism evidence="3 4">
    <name type="scientific">Aegilops tauschii subsp. strangulata</name>
    <name type="common">Goatgrass</name>
    <dbReference type="NCBI Taxonomy" id="200361"/>
    <lineage>
        <taxon>Eukaryota</taxon>
        <taxon>Viridiplantae</taxon>
        <taxon>Streptophyta</taxon>
        <taxon>Embryophyta</taxon>
        <taxon>Tracheophyta</taxon>
        <taxon>Spermatophyta</taxon>
        <taxon>Magnoliopsida</taxon>
        <taxon>Liliopsida</taxon>
        <taxon>Poales</taxon>
        <taxon>Poaceae</taxon>
        <taxon>BOP clade</taxon>
        <taxon>Pooideae</taxon>
        <taxon>Triticodae</taxon>
        <taxon>Triticeae</taxon>
        <taxon>Triticinae</taxon>
        <taxon>Aegilops</taxon>
    </lineage>
</organism>
<dbReference type="Gramene" id="AET6Gv20989900.1">
    <property type="protein sequence ID" value="AET6Gv20989900.1"/>
    <property type="gene ID" value="AET6Gv20989900"/>
</dbReference>
<reference evidence="3" key="5">
    <citation type="journal article" date="2021" name="G3 (Bethesda)">
        <title>Aegilops tauschii genome assembly Aet v5.0 features greater sequence contiguity and improved annotation.</title>
        <authorList>
            <person name="Wang L."/>
            <person name="Zhu T."/>
            <person name="Rodriguez J.C."/>
            <person name="Deal K.R."/>
            <person name="Dubcovsky J."/>
            <person name="McGuire P.E."/>
            <person name="Lux T."/>
            <person name="Spannagl M."/>
            <person name="Mayer K.F.X."/>
            <person name="Baldrich P."/>
            <person name="Meyers B.C."/>
            <person name="Huo N."/>
            <person name="Gu Y.Q."/>
            <person name="Zhou H."/>
            <person name="Devos K.M."/>
            <person name="Bennetzen J.L."/>
            <person name="Unver T."/>
            <person name="Budak H."/>
            <person name="Gulick P.J."/>
            <person name="Galiba G."/>
            <person name="Kalapos B."/>
            <person name="Nelson D.R."/>
            <person name="Li P."/>
            <person name="You F.M."/>
            <person name="Luo M.C."/>
            <person name="Dvorak J."/>
        </authorList>
    </citation>
    <scope>NUCLEOTIDE SEQUENCE [LARGE SCALE GENOMIC DNA]</scope>
    <source>
        <strain evidence="3">cv. AL8/78</strain>
    </source>
</reference>
<reference evidence="4" key="1">
    <citation type="journal article" date="2014" name="Science">
        <title>Ancient hybridizations among the ancestral genomes of bread wheat.</title>
        <authorList>
            <consortium name="International Wheat Genome Sequencing Consortium,"/>
            <person name="Marcussen T."/>
            <person name="Sandve S.R."/>
            <person name="Heier L."/>
            <person name="Spannagl M."/>
            <person name="Pfeifer M."/>
            <person name="Jakobsen K.S."/>
            <person name="Wulff B.B."/>
            <person name="Steuernagel B."/>
            <person name="Mayer K.F."/>
            <person name="Olsen O.A."/>
        </authorList>
    </citation>
    <scope>NUCLEOTIDE SEQUENCE [LARGE SCALE GENOMIC DNA]</scope>
    <source>
        <strain evidence="4">cv. AL8/78</strain>
    </source>
</reference>
<dbReference type="PANTHER" id="PTHR33994">
    <property type="entry name" value="OS04G0515000 PROTEIN"/>
    <property type="match status" value="1"/>
</dbReference>